<dbReference type="OrthoDB" id="421009at2759"/>
<feature type="domain" description="T-SNARE coiled-coil homology" evidence="8">
    <location>
        <begin position="490"/>
        <end position="557"/>
    </location>
</feature>
<dbReference type="InterPro" id="IPR008521">
    <property type="entry name" value="Mg_trans_NIPA"/>
</dbReference>
<evidence type="ECO:0000313" key="9">
    <source>
        <dbReference type="EMBL" id="CAH0714332.1"/>
    </source>
</evidence>
<accession>A0A8J9UIJ4</accession>
<evidence type="ECO:0000313" key="10">
    <source>
        <dbReference type="Proteomes" id="UP000838878"/>
    </source>
</evidence>
<dbReference type="InterPro" id="IPR021538">
    <property type="entry name" value="Syntaxin-5_N"/>
</dbReference>
<keyword evidence="3 7" id="KW-0812">Transmembrane</keyword>
<keyword evidence="4 7" id="KW-1133">Transmembrane helix</keyword>
<sequence length="587" mass="65838">MLSRQDYDHESFIIGLCLAISSSVFIGSSFIIKKVALIKINETGNIRASAGGYAYLKQWMWWLGLITMGIGEAANLLAYAFAPASLVTPLGALSVLVAAILSSKFLHEKLNFIGKIGCFLCIVGSIIFVIHSPKAEEIKKFSDLCDKLTDYVFLTYVVTILVITLILKLSNFVNGITPLLKLPAQNNVKETAKKKVDSSTDFSSGSDDGSKTSGDDHETSDEDRDPKKLNAMLPRRRMVGVSDKTPLLSPDELIPYNKLNKNGSVFQQPISYNPESTFYKGIEESDIKFDFLEEFIFEPVMASRDRTQEFVSTVRSLQGRTLARPVVKDERKAAVLATYSQFMSMAKVISKNITSTYAKLEKLAMLAKKKSLFDDRPMEIHELTYIIKGDLNSLNQQIARLGEMPRGRKSMHSHSSSVVLALQSRLASMSNQFKQVLEVRSENLKHQNNRREQFSSTAPVIKEVPTLLQPDEISIDLGEGSSLQTQQLALRDETDTYVQQRAETMHNIESTIVELGGIFQQLAHMVKEQDEAIGRIDANIQEAEMNVEAGHREILKYFQNITGNRALMFKIFGVLIFFFIFFIIFMA</sequence>
<evidence type="ECO:0000256" key="6">
    <source>
        <dbReference type="SAM" id="MobiDB-lite"/>
    </source>
</evidence>
<comment type="subcellular location">
    <subcellularLocation>
        <location evidence="1">Membrane</location>
        <topology evidence="1">Multi-pass membrane protein</topology>
    </subcellularLocation>
</comment>
<evidence type="ECO:0000256" key="7">
    <source>
        <dbReference type="SAM" id="Phobius"/>
    </source>
</evidence>
<dbReference type="Gene3D" id="1.20.58.70">
    <property type="match status" value="1"/>
</dbReference>
<feature type="transmembrane region" description="Helical" evidence="7">
    <location>
        <begin position="53"/>
        <end position="70"/>
    </location>
</feature>
<protein>
    <recommendedName>
        <fullName evidence="8">t-SNARE coiled-coil homology domain-containing protein</fullName>
    </recommendedName>
</protein>
<feature type="compositionally biased region" description="Basic and acidic residues" evidence="6">
    <location>
        <begin position="208"/>
        <end position="217"/>
    </location>
</feature>
<dbReference type="SUPFAM" id="SSF103481">
    <property type="entry name" value="Multidrug resistance efflux transporter EmrE"/>
    <property type="match status" value="1"/>
</dbReference>
<dbReference type="InterPro" id="IPR010989">
    <property type="entry name" value="SNARE"/>
</dbReference>
<dbReference type="GO" id="GO:0016020">
    <property type="term" value="C:membrane"/>
    <property type="evidence" value="ECO:0007669"/>
    <property type="project" value="UniProtKB-SubCell"/>
</dbReference>
<dbReference type="Gene3D" id="1.10.3730.20">
    <property type="match status" value="1"/>
</dbReference>
<feature type="transmembrane region" description="Helical" evidence="7">
    <location>
        <begin position="567"/>
        <end position="586"/>
    </location>
</feature>
<dbReference type="CDD" id="cd15844">
    <property type="entry name" value="SNARE_syntaxin5"/>
    <property type="match status" value="1"/>
</dbReference>
<dbReference type="PANTHER" id="PTHR12570:SF92">
    <property type="entry name" value="SPICHTHYIN, ISOFORM B"/>
    <property type="match status" value="1"/>
</dbReference>
<dbReference type="EMBL" id="OV170221">
    <property type="protein sequence ID" value="CAH0714332.1"/>
    <property type="molecule type" value="Genomic_DNA"/>
</dbReference>
<dbReference type="Proteomes" id="UP000838878">
    <property type="component" value="Chromosome 1"/>
</dbReference>
<feature type="region of interest" description="Disordered" evidence="6">
    <location>
        <begin position="193"/>
        <end position="232"/>
    </location>
</feature>
<keyword evidence="5 7" id="KW-0472">Membrane</keyword>
<dbReference type="InterPro" id="IPR037185">
    <property type="entry name" value="EmrE-like"/>
</dbReference>
<dbReference type="Pfam" id="PF11416">
    <property type="entry name" value="Syntaxin-5_N"/>
    <property type="match status" value="1"/>
</dbReference>
<feature type="transmembrane region" description="Helical" evidence="7">
    <location>
        <begin position="151"/>
        <end position="169"/>
    </location>
</feature>
<organism evidence="9 10">
    <name type="scientific">Brenthis ino</name>
    <name type="common">lesser marbled fritillary</name>
    <dbReference type="NCBI Taxonomy" id="405034"/>
    <lineage>
        <taxon>Eukaryota</taxon>
        <taxon>Metazoa</taxon>
        <taxon>Ecdysozoa</taxon>
        <taxon>Arthropoda</taxon>
        <taxon>Hexapoda</taxon>
        <taxon>Insecta</taxon>
        <taxon>Pterygota</taxon>
        <taxon>Neoptera</taxon>
        <taxon>Endopterygota</taxon>
        <taxon>Lepidoptera</taxon>
        <taxon>Glossata</taxon>
        <taxon>Ditrysia</taxon>
        <taxon>Papilionoidea</taxon>
        <taxon>Nymphalidae</taxon>
        <taxon>Heliconiinae</taxon>
        <taxon>Argynnini</taxon>
        <taxon>Brenthis</taxon>
    </lineage>
</organism>
<feature type="transmembrane region" description="Helical" evidence="7">
    <location>
        <begin position="76"/>
        <end position="100"/>
    </location>
</feature>
<evidence type="ECO:0000256" key="2">
    <source>
        <dbReference type="ARBA" id="ARBA00007230"/>
    </source>
</evidence>
<dbReference type="PANTHER" id="PTHR12570">
    <property type="match status" value="1"/>
</dbReference>
<gene>
    <name evidence="9" type="ORF">BINO364_LOCUS1394</name>
</gene>
<keyword evidence="10" id="KW-1185">Reference proteome</keyword>
<evidence type="ECO:0000256" key="4">
    <source>
        <dbReference type="ARBA" id="ARBA00022989"/>
    </source>
</evidence>
<evidence type="ECO:0000259" key="8">
    <source>
        <dbReference type="SMART" id="SM00397"/>
    </source>
</evidence>
<feature type="transmembrane region" description="Helical" evidence="7">
    <location>
        <begin position="112"/>
        <end position="131"/>
    </location>
</feature>
<feature type="non-terminal residue" evidence="9">
    <location>
        <position position="587"/>
    </location>
</feature>
<dbReference type="SUPFAM" id="SSF47661">
    <property type="entry name" value="t-snare proteins"/>
    <property type="match status" value="1"/>
</dbReference>
<dbReference type="Pfam" id="PF05653">
    <property type="entry name" value="Mg_trans_NIPA"/>
    <property type="match status" value="1"/>
</dbReference>
<dbReference type="GO" id="GO:0016192">
    <property type="term" value="P:vesicle-mediated transport"/>
    <property type="evidence" value="ECO:0007669"/>
    <property type="project" value="InterPro"/>
</dbReference>
<dbReference type="GO" id="GO:0015095">
    <property type="term" value="F:magnesium ion transmembrane transporter activity"/>
    <property type="evidence" value="ECO:0007669"/>
    <property type="project" value="InterPro"/>
</dbReference>
<dbReference type="Pfam" id="PF05739">
    <property type="entry name" value="SNARE"/>
    <property type="match status" value="1"/>
</dbReference>
<name>A0A8J9UIJ4_9NEOP</name>
<evidence type="ECO:0000256" key="1">
    <source>
        <dbReference type="ARBA" id="ARBA00004141"/>
    </source>
</evidence>
<proteinExistence type="inferred from homology"/>
<comment type="similarity">
    <text evidence="2">Belongs to the NIPA family.</text>
</comment>
<evidence type="ECO:0000256" key="5">
    <source>
        <dbReference type="ARBA" id="ARBA00023136"/>
    </source>
</evidence>
<dbReference type="AlphaFoldDB" id="A0A8J9UIJ4"/>
<reference evidence="9" key="1">
    <citation type="submission" date="2021-12" db="EMBL/GenBank/DDBJ databases">
        <authorList>
            <person name="Martin H S."/>
        </authorList>
    </citation>
    <scope>NUCLEOTIDE SEQUENCE</scope>
</reference>
<dbReference type="InterPro" id="IPR000727">
    <property type="entry name" value="T_SNARE_dom"/>
</dbReference>
<evidence type="ECO:0000256" key="3">
    <source>
        <dbReference type="ARBA" id="ARBA00022692"/>
    </source>
</evidence>
<dbReference type="SMART" id="SM00397">
    <property type="entry name" value="t_SNARE"/>
    <property type="match status" value="1"/>
</dbReference>
<feature type="transmembrane region" description="Helical" evidence="7">
    <location>
        <begin position="12"/>
        <end position="32"/>
    </location>
</feature>